<evidence type="ECO:0000313" key="3">
    <source>
        <dbReference type="EMBL" id="MFC5565248.1"/>
    </source>
</evidence>
<dbReference type="EMBL" id="JBHSNA010000001">
    <property type="protein sequence ID" value="MFC5565248.1"/>
    <property type="molecule type" value="Genomic_DNA"/>
</dbReference>
<evidence type="ECO:0000259" key="2">
    <source>
        <dbReference type="Pfam" id="PF22725"/>
    </source>
</evidence>
<sequence length="411" mass="43880">MTSQSFMPFPPPSRLMRLGFVGGGAGAFIGTIHAQAARLSGRWEVVAGALSSDPDRARQSGRDWLLPPDRTYDDFRAMARAEAAHPQGIDAVAIVTPNHLHAPVAEAFLAQGIDVICDKPLAPSLDDALRLVEAQRTSGLVFGVTYAYAAYSMVRQARAMIRAGELGDLRQIHVEYFQEFAATLIADAGGRQPWRVDPARSGGSFTTGDIGTHAVHLASFVTGRPATRVRADFHVSGEPKDLEDTAFCQMRFGSVPGTLMVSQAAVGNQCGLRLRVFGTKAALDWNQERGDELTVTPFDAPAQRYQSGFAGGLHPEARRLARMPRGCPEGILEAWANLYTELGLAVEARRTGRALPDGMLAYPTVRDAAAGVAFVAAAVRSNGSGRWEDCGLHVPDQPGQAPGPSAEPVPA</sequence>
<dbReference type="Gene3D" id="3.40.50.720">
    <property type="entry name" value="NAD(P)-binding Rossmann-like Domain"/>
    <property type="match status" value="1"/>
</dbReference>
<dbReference type="RefSeq" id="WP_342454093.1">
    <property type="nucleotide sequence ID" value="NZ_JAGGJP010000001.1"/>
</dbReference>
<protein>
    <submittedName>
        <fullName evidence="3">Gfo/Idh/MocA family protein</fullName>
    </submittedName>
</protein>
<dbReference type="PANTHER" id="PTHR43708">
    <property type="entry name" value="CONSERVED EXPRESSED OXIDOREDUCTASE (EUROFUNG)"/>
    <property type="match status" value="1"/>
</dbReference>
<dbReference type="InterPro" id="IPR055170">
    <property type="entry name" value="GFO_IDH_MocA-like_dom"/>
</dbReference>
<evidence type="ECO:0000259" key="1">
    <source>
        <dbReference type="Pfam" id="PF01408"/>
    </source>
</evidence>
<comment type="caution">
    <text evidence="3">The sequence shown here is derived from an EMBL/GenBank/DDBJ whole genome shotgun (WGS) entry which is preliminary data.</text>
</comment>
<feature type="domain" description="GFO/IDH/MocA-like oxidoreductase" evidence="2">
    <location>
        <begin position="154"/>
        <end position="283"/>
    </location>
</feature>
<dbReference type="SUPFAM" id="SSF55347">
    <property type="entry name" value="Glyceraldehyde-3-phosphate dehydrogenase-like, C-terminal domain"/>
    <property type="match status" value="1"/>
</dbReference>
<dbReference type="Pfam" id="PF01408">
    <property type="entry name" value="GFO_IDH_MocA"/>
    <property type="match status" value="1"/>
</dbReference>
<dbReference type="PANTHER" id="PTHR43708:SF3">
    <property type="entry name" value="OXIDOREDUCTASE"/>
    <property type="match status" value="1"/>
</dbReference>
<dbReference type="Gene3D" id="3.30.360.10">
    <property type="entry name" value="Dihydrodipicolinate Reductase, domain 2"/>
    <property type="match status" value="1"/>
</dbReference>
<dbReference type="Pfam" id="PF22725">
    <property type="entry name" value="GFO_IDH_MocA_C3"/>
    <property type="match status" value="1"/>
</dbReference>
<keyword evidence="4" id="KW-1185">Reference proteome</keyword>
<dbReference type="SUPFAM" id="SSF51735">
    <property type="entry name" value="NAD(P)-binding Rossmann-fold domains"/>
    <property type="match status" value="1"/>
</dbReference>
<dbReference type="Proteomes" id="UP001596056">
    <property type="component" value="Unassembled WGS sequence"/>
</dbReference>
<name>A0ABW0S8K8_9RHOB</name>
<feature type="domain" description="Gfo/Idh/MocA-like oxidoreductase N-terminal" evidence="1">
    <location>
        <begin position="17"/>
        <end position="146"/>
    </location>
</feature>
<proteinExistence type="predicted"/>
<reference evidence="4" key="1">
    <citation type="journal article" date="2019" name="Int. J. Syst. Evol. Microbiol.">
        <title>The Global Catalogue of Microorganisms (GCM) 10K type strain sequencing project: providing services to taxonomists for standard genome sequencing and annotation.</title>
        <authorList>
            <consortium name="The Broad Institute Genomics Platform"/>
            <consortium name="The Broad Institute Genome Sequencing Center for Infectious Disease"/>
            <person name="Wu L."/>
            <person name="Ma J."/>
        </authorList>
    </citation>
    <scope>NUCLEOTIDE SEQUENCE [LARGE SCALE GENOMIC DNA]</scope>
    <source>
        <strain evidence="4">KACC 11588</strain>
    </source>
</reference>
<dbReference type="InterPro" id="IPR000683">
    <property type="entry name" value="Gfo/Idh/MocA-like_OxRdtase_N"/>
</dbReference>
<gene>
    <name evidence="3" type="ORF">ACFPOC_02315</name>
</gene>
<dbReference type="InterPro" id="IPR051317">
    <property type="entry name" value="Gfo/Idh/MocA_oxidoreduct"/>
</dbReference>
<evidence type="ECO:0000313" key="4">
    <source>
        <dbReference type="Proteomes" id="UP001596056"/>
    </source>
</evidence>
<accession>A0ABW0S8K8</accession>
<organism evidence="3 4">
    <name type="scientific">Rubellimicrobium aerolatum</name>
    <dbReference type="NCBI Taxonomy" id="490979"/>
    <lineage>
        <taxon>Bacteria</taxon>
        <taxon>Pseudomonadati</taxon>
        <taxon>Pseudomonadota</taxon>
        <taxon>Alphaproteobacteria</taxon>
        <taxon>Rhodobacterales</taxon>
        <taxon>Roseobacteraceae</taxon>
        <taxon>Rubellimicrobium</taxon>
    </lineage>
</organism>
<dbReference type="InterPro" id="IPR036291">
    <property type="entry name" value="NAD(P)-bd_dom_sf"/>
</dbReference>